<organism evidence="3 4">
    <name type="scientific">Perkinsus olseni</name>
    <name type="common">Perkinsus atlanticus</name>
    <dbReference type="NCBI Taxonomy" id="32597"/>
    <lineage>
        <taxon>Eukaryota</taxon>
        <taxon>Sar</taxon>
        <taxon>Alveolata</taxon>
        <taxon>Perkinsozoa</taxon>
        <taxon>Perkinsea</taxon>
        <taxon>Perkinsida</taxon>
        <taxon>Perkinsidae</taxon>
        <taxon>Perkinsus</taxon>
    </lineage>
</organism>
<reference evidence="3 4" key="1">
    <citation type="submission" date="2020-04" db="EMBL/GenBank/DDBJ databases">
        <title>Perkinsus olseni comparative genomics.</title>
        <authorList>
            <person name="Bogema D.R."/>
        </authorList>
    </citation>
    <scope>NUCLEOTIDE SEQUENCE [LARGE SCALE GENOMIC DNA]</scope>
    <source>
        <strain evidence="3">00978-12</strain>
    </source>
</reference>
<name>A0A7J6P8Y7_PEROL</name>
<feature type="coiled-coil region" evidence="1">
    <location>
        <begin position="275"/>
        <end position="302"/>
    </location>
</feature>
<dbReference type="AlphaFoldDB" id="A0A7J6P8Y7"/>
<feature type="region of interest" description="Disordered" evidence="2">
    <location>
        <begin position="359"/>
        <end position="379"/>
    </location>
</feature>
<protein>
    <submittedName>
        <fullName evidence="3">Uncharacterized protein</fullName>
    </submittedName>
</protein>
<dbReference type="Proteomes" id="UP000541610">
    <property type="component" value="Unassembled WGS sequence"/>
</dbReference>
<gene>
    <name evidence="3" type="ORF">FOZ60_013057</name>
</gene>
<feature type="compositionally biased region" description="Polar residues" evidence="2">
    <location>
        <begin position="419"/>
        <end position="453"/>
    </location>
</feature>
<evidence type="ECO:0000313" key="3">
    <source>
        <dbReference type="EMBL" id="KAF4692575.1"/>
    </source>
</evidence>
<comment type="caution">
    <text evidence="3">The sequence shown here is derived from an EMBL/GenBank/DDBJ whole genome shotgun (WGS) entry which is preliminary data.</text>
</comment>
<sequence>MPISHPHLLGFQTPRRAAAWRFVSSSYVKKCDTATILRCFLAWRTAVLNGRIARITSGYQREVTDLADEFTSASYQHSCMCAHVLATTRLRATRRSALVAWYNYVLRKRLARQVRRKWFMLIAASANRLTKLALLRWKAVVVCRRHRAERLYALLAGLRRSRLAAAFRHVIASVEDQSRGGAYLNVKSLSLAAASSQATPSTVTPTSRGRPRESVFPISVHSAGLHTDLDLLTVEEDQESEDWPRTTPEARSLREFESSPSVSRSIDDSLETVSMARMARDLETLKSTVNQMQLKCEEVTQRLPPKVPQIDFKMSPCMSQSQKIPKVPPPTGIGKRQQLYTSANAASFAFSTGGNTTPTVVPSVATSETPTRPKLGRGNVHAQSQPALQAIPQGTSSFPNSFAEFSPMNFHLGRMSPMPQRQSTWTPVPTRSSSVQPVQRQGTHVSPYSTNLNRPPHLVPRPLGPFAYR</sequence>
<dbReference type="EMBL" id="JABANP010000058">
    <property type="protein sequence ID" value="KAF4692575.1"/>
    <property type="molecule type" value="Genomic_DNA"/>
</dbReference>
<evidence type="ECO:0000256" key="1">
    <source>
        <dbReference type="SAM" id="Coils"/>
    </source>
</evidence>
<evidence type="ECO:0000256" key="2">
    <source>
        <dbReference type="SAM" id="MobiDB-lite"/>
    </source>
</evidence>
<accession>A0A7J6P8Y7</accession>
<feature type="region of interest" description="Disordered" evidence="2">
    <location>
        <begin position="418"/>
        <end position="469"/>
    </location>
</feature>
<dbReference type="OrthoDB" id="10368337at2759"/>
<proteinExistence type="predicted"/>
<feature type="compositionally biased region" description="Low complexity" evidence="2">
    <location>
        <begin position="359"/>
        <end position="370"/>
    </location>
</feature>
<keyword evidence="1" id="KW-0175">Coiled coil</keyword>
<evidence type="ECO:0000313" key="4">
    <source>
        <dbReference type="Proteomes" id="UP000541610"/>
    </source>
</evidence>